<evidence type="ECO:0000313" key="2">
    <source>
        <dbReference type="EMBL" id="OQV14911.1"/>
    </source>
</evidence>
<proteinExistence type="predicted"/>
<gene>
    <name evidence="2" type="ORF">BV898_10942</name>
</gene>
<protein>
    <submittedName>
        <fullName evidence="2">Uncharacterized protein</fullName>
    </submittedName>
</protein>
<feature type="chain" id="PRO_5013207027" evidence="1">
    <location>
        <begin position="26"/>
        <end position="110"/>
    </location>
</feature>
<dbReference type="EMBL" id="MTYJ01000097">
    <property type="protein sequence ID" value="OQV14911.1"/>
    <property type="molecule type" value="Genomic_DNA"/>
</dbReference>
<feature type="signal peptide" evidence="1">
    <location>
        <begin position="1"/>
        <end position="25"/>
    </location>
</feature>
<evidence type="ECO:0000313" key="3">
    <source>
        <dbReference type="Proteomes" id="UP000192578"/>
    </source>
</evidence>
<organism evidence="2 3">
    <name type="scientific">Hypsibius exemplaris</name>
    <name type="common">Freshwater tardigrade</name>
    <dbReference type="NCBI Taxonomy" id="2072580"/>
    <lineage>
        <taxon>Eukaryota</taxon>
        <taxon>Metazoa</taxon>
        <taxon>Ecdysozoa</taxon>
        <taxon>Tardigrada</taxon>
        <taxon>Eutardigrada</taxon>
        <taxon>Parachela</taxon>
        <taxon>Hypsibioidea</taxon>
        <taxon>Hypsibiidae</taxon>
        <taxon>Hypsibius</taxon>
    </lineage>
</organism>
<keyword evidence="3" id="KW-1185">Reference proteome</keyword>
<reference evidence="3" key="1">
    <citation type="submission" date="2017-01" db="EMBL/GenBank/DDBJ databases">
        <title>Comparative genomics of anhydrobiosis in the tardigrade Hypsibius dujardini.</title>
        <authorList>
            <person name="Yoshida Y."/>
            <person name="Koutsovoulos G."/>
            <person name="Laetsch D."/>
            <person name="Stevens L."/>
            <person name="Kumar S."/>
            <person name="Horikawa D."/>
            <person name="Ishino K."/>
            <person name="Komine S."/>
            <person name="Tomita M."/>
            <person name="Blaxter M."/>
            <person name="Arakawa K."/>
        </authorList>
    </citation>
    <scope>NUCLEOTIDE SEQUENCE [LARGE SCALE GENOMIC DNA]</scope>
    <source>
        <strain evidence="3">Z151</strain>
    </source>
</reference>
<comment type="caution">
    <text evidence="2">The sequence shown here is derived from an EMBL/GenBank/DDBJ whole genome shotgun (WGS) entry which is preliminary data.</text>
</comment>
<dbReference type="AlphaFoldDB" id="A0A1W0WI72"/>
<name>A0A1W0WI72_HYPEX</name>
<evidence type="ECO:0000256" key="1">
    <source>
        <dbReference type="SAM" id="SignalP"/>
    </source>
</evidence>
<accession>A0A1W0WI72</accession>
<sequence>MKFNAVAVCVLVTFALAVAVLDVKAQIWPDGAQYNPVIGNMDNDRNRGELLLLSAEMEAETPTLLRQLRGGGAQWPLQLKALGRDETGDDETEKKRYRRKPKIHTWYLGR</sequence>
<keyword evidence="1" id="KW-0732">Signal</keyword>
<dbReference type="Proteomes" id="UP000192578">
    <property type="component" value="Unassembled WGS sequence"/>
</dbReference>